<dbReference type="Proteomes" id="UP000016933">
    <property type="component" value="Unassembled WGS sequence"/>
</dbReference>
<gene>
    <name evidence="1" type="ORF">DOTSEDRAFT_47191</name>
</gene>
<accession>N1PHZ2</accession>
<reference evidence="2" key="1">
    <citation type="journal article" date="2012" name="PLoS Genet.">
        <title>The genomes of the fungal plant pathogens Cladosporium fulvum and Dothistroma septosporum reveal adaptation to different hosts and lifestyles but also signatures of common ancestry.</title>
        <authorList>
            <person name="de Wit P.J.G.M."/>
            <person name="van der Burgt A."/>
            <person name="Oekmen B."/>
            <person name="Stergiopoulos I."/>
            <person name="Abd-Elsalam K.A."/>
            <person name="Aerts A.L."/>
            <person name="Bahkali A.H."/>
            <person name="Beenen H.G."/>
            <person name="Chettri P."/>
            <person name="Cox M.P."/>
            <person name="Datema E."/>
            <person name="de Vries R.P."/>
            <person name="Dhillon B."/>
            <person name="Ganley A.R."/>
            <person name="Griffiths S.A."/>
            <person name="Guo Y."/>
            <person name="Hamelin R.C."/>
            <person name="Henrissat B."/>
            <person name="Kabir M.S."/>
            <person name="Jashni M.K."/>
            <person name="Kema G."/>
            <person name="Klaubauf S."/>
            <person name="Lapidus A."/>
            <person name="Levasseur A."/>
            <person name="Lindquist E."/>
            <person name="Mehrabi R."/>
            <person name="Ohm R.A."/>
            <person name="Owen T.J."/>
            <person name="Salamov A."/>
            <person name="Schwelm A."/>
            <person name="Schijlen E."/>
            <person name="Sun H."/>
            <person name="van den Burg H.A."/>
            <person name="van Ham R.C.H.J."/>
            <person name="Zhang S."/>
            <person name="Goodwin S.B."/>
            <person name="Grigoriev I.V."/>
            <person name="Collemare J."/>
            <person name="Bradshaw R.E."/>
        </authorList>
    </citation>
    <scope>NUCLEOTIDE SEQUENCE [LARGE SCALE GENOMIC DNA]</scope>
    <source>
        <strain evidence="2">NZE10 / CBS 128990</strain>
    </source>
</reference>
<sequence>MVNPDRNSFMPEASSYRCDRDHHGHFYTKTSSALALHRDSVAASVNSNGIIENGRAVAQVYRHFPSSDSQD</sequence>
<organism evidence="1 2">
    <name type="scientific">Dothistroma septosporum (strain NZE10 / CBS 128990)</name>
    <name type="common">Red band needle blight fungus</name>
    <name type="synonym">Mycosphaerella pini</name>
    <dbReference type="NCBI Taxonomy" id="675120"/>
    <lineage>
        <taxon>Eukaryota</taxon>
        <taxon>Fungi</taxon>
        <taxon>Dikarya</taxon>
        <taxon>Ascomycota</taxon>
        <taxon>Pezizomycotina</taxon>
        <taxon>Dothideomycetes</taxon>
        <taxon>Dothideomycetidae</taxon>
        <taxon>Mycosphaerellales</taxon>
        <taxon>Mycosphaerellaceae</taxon>
        <taxon>Dothistroma</taxon>
    </lineage>
</organism>
<evidence type="ECO:0000313" key="1">
    <source>
        <dbReference type="EMBL" id="EME40941.1"/>
    </source>
</evidence>
<name>N1PHZ2_DOTSN</name>
<proteinExistence type="predicted"/>
<dbReference type="HOGENOM" id="CLU_2740003_0_0_1"/>
<evidence type="ECO:0000313" key="2">
    <source>
        <dbReference type="Proteomes" id="UP000016933"/>
    </source>
</evidence>
<dbReference type="AlphaFoldDB" id="N1PHZ2"/>
<dbReference type="EMBL" id="KB446543">
    <property type="protein sequence ID" value="EME40941.1"/>
    <property type="molecule type" value="Genomic_DNA"/>
</dbReference>
<reference evidence="1 2" key="2">
    <citation type="journal article" date="2012" name="PLoS Pathog.">
        <title>Diverse lifestyles and strategies of plant pathogenesis encoded in the genomes of eighteen Dothideomycetes fungi.</title>
        <authorList>
            <person name="Ohm R.A."/>
            <person name="Feau N."/>
            <person name="Henrissat B."/>
            <person name="Schoch C.L."/>
            <person name="Horwitz B.A."/>
            <person name="Barry K.W."/>
            <person name="Condon B.J."/>
            <person name="Copeland A.C."/>
            <person name="Dhillon B."/>
            <person name="Glaser F."/>
            <person name="Hesse C.N."/>
            <person name="Kosti I."/>
            <person name="LaButti K."/>
            <person name="Lindquist E.A."/>
            <person name="Lucas S."/>
            <person name="Salamov A.A."/>
            <person name="Bradshaw R.E."/>
            <person name="Ciuffetti L."/>
            <person name="Hamelin R.C."/>
            <person name="Kema G.H.J."/>
            <person name="Lawrence C."/>
            <person name="Scott J.A."/>
            <person name="Spatafora J.W."/>
            <person name="Turgeon B.G."/>
            <person name="de Wit P.J.G.M."/>
            <person name="Zhong S."/>
            <person name="Goodwin S.B."/>
            <person name="Grigoriev I.V."/>
        </authorList>
    </citation>
    <scope>NUCLEOTIDE SEQUENCE [LARGE SCALE GENOMIC DNA]</scope>
    <source>
        <strain evidence="2">NZE10 / CBS 128990</strain>
    </source>
</reference>
<keyword evidence="2" id="KW-1185">Reference proteome</keyword>
<protein>
    <submittedName>
        <fullName evidence="1">Uncharacterized protein</fullName>
    </submittedName>
</protein>